<evidence type="ECO:0000259" key="14">
    <source>
        <dbReference type="PROSITE" id="PS50109"/>
    </source>
</evidence>
<keyword evidence="10 13" id="KW-0472">Membrane</keyword>
<keyword evidence="7 17" id="KW-0418">Kinase</keyword>
<dbReference type="SUPFAM" id="SSF47384">
    <property type="entry name" value="Homodimeric domain of signal transducing histidine kinase"/>
    <property type="match status" value="1"/>
</dbReference>
<evidence type="ECO:0000313" key="18">
    <source>
        <dbReference type="Proteomes" id="UP000237347"/>
    </source>
</evidence>
<dbReference type="Pfam" id="PF00512">
    <property type="entry name" value="HisKA"/>
    <property type="match status" value="1"/>
</dbReference>
<dbReference type="GO" id="GO:0034757">
    <property type="term" value="P:negative regulation of iron ion transport"/>
    <property type="evidence" value="ECO:0007669"/>
    <property type="project" value="UniProtKB-ARBA"/>
</dbReference>
<dbReference type="InterPro" id="IPR036890">
    <property type="entry name" value="HATPase_C_sf"/>
</dbReference>
<dbReference type="CDD" id="cd16922">
    <property type="entry name" value="HATPase_EvgS-ArcB-TorS-like"/>
    <property type="match status" value="1"/>
</dbReference>
<dbReference type="GO" id="GO:0009884">
    <property type="term" value="F:cytokinin receptor activity"/>
    <property type="evidence" value="ECO:0007669"/>
    <property type="project" value="UniProtKB-ARBA"/>
</dbReference>
<dbReference type="PROSITE" id="PS50839">
    <property type="entry name" value="CHASE"/>
    <property type="match status" value="1"/>
</dbReference>
<dbReference type="Gene3D" id="3.40.50.2300">
    <property type="match status" value="2"/>
</dbReference>
<feature type="domain" description="CHASE" evidence="16">
    <location>
        <begin position="296"/>
        <end position="482"/>
    </location>
</feature>
<keyword evidence="5" id="KW-0808">Transferase</keyword>
<dbReference type="GO" id="GO:0000155">
    <property type="term" value="F:phosphorelay sensor kinase activity"/>
    <property type="evidence" value="ECO:0007669"/>
    <property type="project" value="InterPro"/>
</dbReference>
<dbReference type="CDD" id="cd17546">
    <property type="entry name" value="REC_hyHK_CKI1_RcsC-like"/>
    <property type="match status" value="1"/>
</dbReference>
<dbReference type="SMART" id="SM00388">
    <property type="entry name" value="HisKA"/>
    <property type="match status" value="1"/>
</dbReference>
<dbReference type="FunFam" id="3.30.450.350:FF:000001">
    <property type="entry name" value="Histidine kinase 4"/>
    <property type="match status" value="1"/>
</dbReference>
<dbReference type="InterPro" id="IPR001789">
    <property type="entry name" value="Sig_transdc_resp-reg_receiver"/>
</dbReference>
<feature type="modified residue" description="4-aspartylphosphate" evidence="12">
    <location>
        <position position="1051"/>
    </location>
</feature>
<feature type="domain" description="Histidine kinase" evidence="14">
    <location>
        <begin position="544"/>
        <end position="816"/>
    </location>
</feature>
<name>A0AAW0K3N7_QUESU</name>
<dbReference type="GO" id="GO:0009414">
    <property type="term" value="P:response to water deprivation"/>
    <property type="evidence" value="ECO:0007669"/>
    <property type="project" value="UniProtKB-ARBA"/>
</dbReference>
<dbReference type="InterPro" id="IPR003594">
    <property type="entry name" value="HATPase_dom"/>
</dbReference>
<evidence type="ECO:0000256" key="6">
    <source>
        <dbReference type="ARBA" id="ARBA00022692"/>
    </source>
</evidence>
<evidence type="ECO:0000256" key="5">
    <source>
        <dbReference type="ARBA" id="ARBA00022679"/>
    </source>
</evidence>
<evidence type="ECO:0000256" key="8">
    <source>
        <dbReference type="ARBA" id="ARBA00022824"/>
    </source>
</evidence>
<dbReference type="Pfam" id="PF24896">
    <property type="entry name" value="Receiver_CRE1"/>
    <property type="match status" value="1"/>
</dbReference>
<reference evidence="17 18" key="1">
    <citation type="journal article" date="2018" name="Sci. Data">
        <title>The draft genome sequence of cork oak.</title>
        <authorList>
            <person name="Ramos A.M."/>
            <person name="Usie A."/>
            <person name="Barbosa P."/>
            <person name="Barros P.M."/>
            <person name="Capote T."/>
            <person name="Chaves I."/>
            <person name="Simoes F."/>
            <person name="Abreu I."/>
            <person name="Carrasquinho I."/>
            <person name="Faro C."/>
            <person name="Guimaraes J.B."/>
            <person name="Mendonca D."/>
            <person name="Nobrega F."/>
            <person name="Rodrigues L."/>
            <person name="Saibo N.J.M."/>
            <person name="Varela M.C."/>
            <person name="Egas C."/>
            <person name="Matos J."/>
            <person name="Miguel C.M."/>
            <person name="Oliveira M.M."/>
            <person name="Ricardo C.P."/>
            <person name="Goncalves S."/>
        </authorList>
    </citation>
    <scope>NUCLEOTIDE SEQUENCE [LARGE SCALE GENOMIC DNA]</scope>
    <source>
        <strain evidence="18">cv. HL8</strain>
    </source>
</reference>
<comment type="caution">
    <text evidence="17">The sequence shown here is derived from an EMBL/GenBank/DDBJ whole genome shotgun (WGS) entry which is preliminary data.</text>
</comment>
<dbReference type="CDD" id="cd00082">
    <property type="entry name" value="HisKA"/>
    <property type="match status" value="1"/>
</dbReference>
<feature type="domain" description="Response regulatory" evidence="15">
    <location>
        <begin position="845"/>
        <end position="977"/>
    </location>
</feature>
<evidence type="ECO:0000256" key="1">
    <source>
        <dbReference type="ARBA" id="ARBA00000085"/>
    </source>
</evidence>
<dbReference type="GO" id="GO:0009909">
    <property type="term" value="P:regulation of flower development"/>
    <property type="evidence" value="ECO:0007669"/>
    <property type="project" value="UniProtKB-ARBA"/>
</dbReference>
<dbReference type="FunFam" id="3.40.50.2300:FF:000137">
    <property type="entry name" value="Histidine kinase 3"/>
    <property type="match status" value="1"/>
</dbReference>
<dbReference type="Proteomes" id="UP000237347">
    <property type="component" value="Unassembled WGS sequence"/>
</dbReference>
<dbReference type="SMART" id="SM01079">
    <property type="entry name" value="CHASE"/>
    <property type="match status" value="1"/>
</dbReference>
<comment type="subcellular location">
    <subcellularLocation>
        <location evidence="2">Endoplasmic reticulum membrane</location>
        <topology evidence="2">Multi-pass membrane protein</topology>
    </subcellularLocation>
</comment>
<dbReference type="EMBL" id="PKMF04000405">
    <property type="protein sequence ID" value="KAK7833505.1"/>
    <property type="molecule type" value="Genomic_DNA"/>
</dbReference>
<dbReference type="Gene3D" id="3.30.565.10">
    <property type="entry name" value="Histidine kinase-like ATPase, C-terminal domain"/>
    <property type="match status" value="1"/>
</dbReference>
<dbReference type="SUPFAM" id="SSF52172">
    <property type="entry name" value="CheY-like"/>
    <property type="match status" value="2"/>
</dbReference>
<dbReference type="PROSITE" id="PS50109">
    <property type="entry name" value="HIS_KIN"/>
    <property type="match status" value="1"/>
</dbReference>
<dbReference type="SMART" id="SM00448">
    <property type="entry name" value="REC"/>
    <property type="match status" value="1"/>
</dbReference>
<dbReference type="SUPFAM" id="SSF55874">
    <property type="entry name" value="ATPase domain of HSP90 chaperone/DNA topoisomerase II/histidine kinase"/>
    <property type="match status" value="1"/>
</dbReference>
<dbReference type="InterPro" id="IPR036097">
    <property type="entry name" value="HisK_dim/P_sf"/>
</dbReference>
<sequence>MTCSAGAGVFLKLSRLFVKIRRWVLVRMSLNCKLSGLNGRLPNCSKLKKAKEPLHGPNSVRKWRRELLFFFCLLVSVVLGSIGFLLSFNHGTLWGKEKAPNSCEEKAQILLQHFNLSKNQLHALTSLLSESDQMTSLQCTKELGSKVQLSDGITCALSVTCSEMQQLHKQHRWVADNDEPRDQCPVQDETISRKPSLSMLDDSPVPFISQSRVYSISANNQICEKNILQSGALVDCVKEHCESFCTIIKDQFNVSMNHVHALAILVSPFTMGNILLPLISDVNSVFSMITENICAYTERTAFERPLTSGVAYALKVPHSERELFEKQHGWTIKKMETEDQTLVQDCIPEKLDPAPIHDEYAPVIFSQETVSHIVSIDMMSGKEDRENILRARATGKGVLTSPFKLLKSNHLGVVLTFAVYNTDLPLDAMPEQRIEATVGYLGASYDVPSLVEKLLHQLACKQMIVVNVYDTTNASAPINMYGDEVTDTGLLQTSNLDFGDHNGSMRCIAAINRIAKVEEACRIMTKLKVRAEAADVAKTQFLATVSHEIRTPMNGVLGMLQMLMDTDLDPNQLDYAQTAHASGKDLIALINEVLDQAKIESGRLELEAVPFDLRAVLDNVLSLLSGKSNKKGIELAVYVSNQVPEVVIGDPGRFRQIITNLVGNSIKFTNDKGHIFISVHLADEVRGTPVIMDQVLGQGLSLAHDMSDGTYKTLSGIPVVDRWKSWKSFKKLGSTISMEESDMIKLLVTVEDTGVGIPLEAQNRIFTPFMQADSSTSRTYGGTGIGLSISERLVHLMGGEIGFVSEPGTGSTFSFTGVFRKGETSSLDSKWQQCDPSVSEFQGLRALVIDKSNIRAEVTRYHLQRLGITADIAFSLKLARSYLSSACKTSLSTNLSMVLIDKDVWDKETCLSFHQFLKDHRQNSSTEISINLPKIFLLTTSISPRERFEIKSAGFADNVLIKPLRLGVLIACLQDAFASGKKGQVSRKKPSTLGILLRQKRILVVDDNVVNRRVAEGALSKYGAIVTCVESGKAALAMLKPPHSFDACFMDLQMPEMDGFEATRQIRCMESKVNKEIVSGDASIEMFGNKAHWHTPILAMTADVIQATNEECMKCGMDDYVSKPFEEEQLYSAVAHFFESG</sequence>
<evidence type="ECO:0000256" key="13">
    <source>
        <dbReference type="SAM" id="Phobius"/>
    </source>
</evidence>
<evidence type="ECO:0000256" key="4">
    <source>
        <dbReference type="ARBA" id="ARBA00022553"/>
    </source>
</evidence>
<dbReference type="GO" id="GO:0080117">
    <property type="term" value="P:secondary growth"/>
    <property type="evidence" value="ECO:0007669"/>
    <property type="project" value="UniProtKB-ARBA"/>
</dbReference>
<evidence type="ECO:0000259" key="16">
    <source>
        <dbReference type="PROSITE" id="PS50839"/>
    </source>
</evidence>
<dbReference type="InterPro" id="IPR006189">
    <property type="entry name" value="CHASE_dom"/>
</dbReference>
<gene>
    <name evidence="17" type="primary">AHK2</name>
    <name evidence="17" type="ORF">CFP56_025587</name>
</gene>
<dbReference type="Pfam" id="PF00072">
    <property type="entry name" value="Response_reg"/>
    <property type="match status" value="1"/>
</dbReference>
<evidence type="ECO:0000313" key="17">
    <source>
        <dbReference type="EMBL" id="KAK7833505.1"/>
    </source>
</evidence>
<evidence type="ECO:0000259" key="15">
    <source>
        <dbReference type="PROSITE" id="PS50110"/>
    </source>
</evidence>
<dbReference type="PANTHER" id="PTHR43719:SF35">
    <property type="entry name" value="HISTIDINE KINASE 2"/>
    <property type="match status" value="1"/>
</dbReference>
<dbReference type="PRINTS" id="PR00344">
    <property type="entry name" value="BCTRLSENSOR"/>
</dbReference>
<dbReference type="GO" id="GO:0005789">
    <property type="term" value="C:endoplasmic reticulum membrane"/>
    <property type="evidence" value="ECO:0007669"/>
    <property type="project" value="UniProtKB-SubCell"/>
</dbReference>
<evidence type="ECO:0000256" key="12">
    <source>
        <dbReference type="PROSITE-ProRule" id="PRU00169"/>
    </source>
</evidence>
<keyword evidence="4 12" id="KW-0597">Phosphoprotein</keyword>
<dbReference type="InterPro" id="IPR004358">
    <property type="entry name" value="Sig_transdc_His_kin-like_C"/>
</dbReference>
<evidence type="ECO:0000256" key="2">
    <source>
        <dbReference type="ARBA" id="ARBA00004477"/>
    </source>
</evidence>
<dbReference type="GO" id="GO:0070417">
    <property type="term" value="P:cellular response to cold"/>
    <property type="evidence" value="ECO:0007669"/>
    <property type="project" value="UniProtKB-ARBA"/>
</dbReference>
<evidence type="ECO:0000256" key="11">
    <source>
        <dbReference type="ARBA" id="ARBA00023170"/>
    </source>
</evidence>
<dbReference type="AlphaFoldDB" id="A0AAW0K3N7"/>
<dbReference type="Pfam" id="PF02518">
    <property type="entry name" value="HATPase_c"/>
    <property type="match status" value="1"/>
</dbReference>
<keyword evidence="8" id="KW-0256">Endoplasmic reticulum</keyword>
<evidence type="ECO:0000256" key="9">
    <source>
        <dbReference type="ARBA" id="ARBA00022989"/>
    </source>
</evidence>
<dbReference type="Gene3D" id="6.10.250.1190">
    <property type="match status" value="2"/>
</dbReference>
<dbReference type="GO" id="GO:0043424">
    <property type="term" value="F:protein histidine kinase binding"/>
    <property type="evidence" value="ECO:0007669"/>
    <property type="project" value="UniProtKB-ARBA"/>
</dbReference>
<dbReference type="FunFam" id="1.10.287.130:FF:000015">
    <property type="entry name" value="Histidine kinase 4"/>
    <property type="match status" value="1"/>
</dbReference>
<dbReference type="InterPro" id="IPR011006">
    <property type="entry name" value="CheY-like_superfamily"/>
</dbReference>
<dbReference type="PANTHER" id="PTHR43719">
    <property type="entry name" value="TWO-COMPONENT HISTIDINE KINASE"/>
    <property type="match status" value="1"/>
</dbReference>
<dbReference type="SMART" id="SM00387">
    <property type="entry name" value="HATPase_c"/>
    <property type="match status" value="1"/>
</dbReference>
<feature type="transmembrane region" description="Helical" evidence="13">
    <location>
        <begin position="67"/>
        <end position="88"/>
    </location>
</feature>
<accession>A0AAW0K3N7</accession>
<dbReference type="PROSITE" id="PS50110">
    <property type="entry name" value="RESPONSE_REGULATORY"/>
    <property type="match status" value="2"/>
</dbReference>
<dbReference type="Gene3D" id="3.30.450.350">
    <property type="entry name" value="CHASE domain"/>
    <property type="match status" value="1"/>
</dbReference>
<dbReference type="InterPro" id="IPR003661">
    <property type="entry name" value="HisK_dim/P_dom"/>
</dbReference>
<dbReference type="InterPro" id="IPR005467">
    <property type="entry name" value="His_kinase_dom"/>
</dbReference>
<dbReference type="GO" id="GO:0010271">
    <property type="term" value="P:regulation of chlorophyll catabolic process"/>
    <property type="evidence" value="ECO:0007669"/>
    <property type="project" value="UniProtKB-ARBA"/>
</dbReference>
<dbReference type="GO" id="GO:0048509">
    <property type="term" value="P:regulation of meristem development"/>
    <property type="evidence" value="ECO:0007669"/>
    <property type="project" value="UniProtKB-ARBA"/>
</dbReference>
<evidence type="ECO:0000256" key="10">
    <source>
        <dbReference type="ARBA" id="ARBA00023136"/>
    </source>
</evidence>
<comment type="catalytic activity">
    <reaction evidence="1">
        <text>ATP + protein L-histidine = ADP + protein N-phospho-L-histidine.</text>
        <dbReference type="EC" id="2.7.13.3"/>
    </reaction>
</comment>
<dbReference type="GO" id="GO:0010029">
    <property type="term" value="P:regulation of seed germination"/>
    <property type="evidence" value="ECO:0007669"/>
    <property type="project" value="UniProtKB-ARBA"/>
</dbReference>
<proteinExistence type="predicted"/>
<dbReference type="GO" id="GO:0009651">
    <property type="term" value="P:response to salt stress"/>
    <property type="evidence" value="ECO:0007669"/>
    <property type="project" value="UniProtKB-ARBA"/>
</dbReference>
<keyword evidence="6 13" id="KW-0812">Transmembrane</keyword>
<keyword evidence="11" id="KW-0675">Receptor</keyword>
<dbReference type="InterPro" id="IPR042240">
    <property type="entry name" value="CHASE_sf"/>
</dbReference>
<dbReference type="InterPro" id="IPR050956">
    <property type="entry name" value="2C_system_His_kinase"/>
</dbReference>
<keyword evidence="9 13" id="KW-1133">Transmembrane helix</keyword>
<protein>
    <recommendedName>
        <fullName evidence="3">histidine kinase</fullName>
        <ecNumber evidence="3">2.7.13.3</ecNumber>
    </recommendedName>
</protein>
<feature type="domain" description="Response regulatory" evidence="15">
    <location>
        <begin position="1001"/>
        <end position="1138"/>
    </location>
</feature>
<keyword evidence="18" id="KW-1185">Reference proteome</keyword>
<dbReference type="EC" id="2.7.13.3" evidence="3"/>
<organism evidence="17 18">
    <name type="scientific">Quercus suber</name>
    <name type="common">Cork oak</name>
    <dbReference type="NCBI Taxonomy" id="58331"/>
    <lineage>
        <taxon>Eukaryota</taxon>
        <taxon>Viridiplantae</taxon>
        <taxon>Streptophyta</taxon>
        <taxon>Embryophyta</taxon>
        <taxon>Tracheophyta</taxon>
        <taxon>Spermatophyta</taxon>
        <taxon>Magnoliopsida</taxon>
        <taxon>eudicotyledons</taxon>
        <taxon>Gunneridae</taxon>
        <taxon>Pentapetalae</taxon>
        <taxon>rosids</taxon>
        <taxon>fabids</taxon>
        <taxon>Fagales</taxon>
        <taxon>Fagaceae</taxon>
        <taxon>Quercus</taxon>
    </lineage>
</organism>
<dbReference type="GO" id="GO:0005634">
    <property type="term" value="C:nucleus"/>
    <property type="evidence" value="ECO:0007669"/>
    <property type="project" value="TreeGrafter"/>
</dbReference>
<evidence type="ECO:0000256" key="3">
    <source>
        <dbReference type="ARBA" id="ARBA00012438"/>
    </source>
</evidence>
<dbReference type="GO" id="GO:0071215">
    <property type="term" value="P:cellular response to abscisic acid stimulus"/>
    <property type="evidence" value="ECO:0007669"/>
    <property type="project" value="UniProtKB-ARBA"/>
</dbReference>
<dbReference type="GO" id="GO:0010087">
    <property type="term" value="P:phloem or xylem histogenesis"/>
    <property type="evidence" value="ECO:0007669"/>
    <property type="project" value="UniProtKB-ARBA"/>
</dbReference>
<dbReference type="Pfam" id="PF03924">
    <property type="entry name" value="CHASE"/>
    <property type="match status" value="1"/>
</dbReference>
<feature type="modified residue" description="4-aspartylphosphate" evidence="12">
    <location>
        <position position="901"/>
    </location>
</feature>
<dbReference type="InterPro" id="IPR056839">
    <property type="entry name" value="Receiver_AHK4/CRE1_1st"/>
</dbReference>
<dbReference type="Gene3D" id="1.10.287.130">
    <property type="match status" value="1"/>
</dbReference>
<evidence type="ECO:0000256" key="7">
    <source>
        <dbReference type="ARBA" id="ARBA00022777"/>
    </source>
</evidence>